<dbReference type="InterPro" id="IPR037883">
    <property type="entry name" value="Knr4/Smi1-like_sf"/>
</dbReference>
<sequence>MESRHKAMTGLLEEVSRLHAPNPPATPAQVAEFEQRVGWRLDPDLRAFYLHCDGARLFAQRDPTFGFVDPAFTFLPLSRIRRARVVMRDEDTEQAGPPSWYAICEVRDSNYILLDVSQQHGGRYPIRDGYNEAFPDPDYCTQIAGSFEEFLKGALGSKGRWFWLRTEA</sequence>
<evidence type="ECO:0000259" key="1">
    <source>
        <dbReference type="SMART" id="SM00860"/>
    </source>
</evidence>
<feature type="domain" description="Knr4/Smi1-like" evidence="1">
    <location>
        <begin position="24"/>
        <end position="153"/>
    </location>
</feature>
<dbReference type="InterPro" id="IPR018958">
    <property type="entry name" value="Knr4/Smi1-like_dom"/>
</dbReference>
<organism evidence="2 3">
    <name type="scientific">Corallococcus caeni</name>
    <dbReference type="NCBI Taxonomy" id="3082388"/>
    <lineage>
        <taxon>Bacteria</taxon>
        <taxon>Pseudomonadati</taxon>
        <taxon>Myxococcota</taxon>
        <taxon>Myxococcia</taxon>
        <taxon>Myxococcales</taxon>
        <taxon>Cystobacterineae</taxon>
        <taxon>Myxococcaceae</taxon>
        <taxon>Corallococcus</taxon>
    </lineage>
</organism>
<accession>A0ABQ6R0E1</accession>
<comment type="caution">
    <text evidence="2">The sequence shown here is derived from an EMBL/GenBank/DDBJ whole genome shotgun (WGS) entry which is preliminary data.</text>
</comment>
<gene>
    <name evidence="2" type="ORF">ASNO1_57550</name>
</gene>
<evidence type="ECO:0000313" key="3">
    <source>
        <dbReference type="Proteomes" id="UP001342631"/>
    </source>
</evidence>
<dbReference type="EMBL" id="BTTX01000006">
    <property type="protein sequence ID" value="GMU09501.1"/>
    <property type="molecule type" value="Genomic_DNA"/>
</dbReference>
<reference evidence="2 3" key="1">
    <citation type="journal article" date="2024" name="Arch. Microbiol.">
        <title>Corallococcus caeni sp. nov., a novel myxobacterium isolated from activated sludge.</title>
        <authorList>
            <person name="Tomita S."/>
            <person name="Nakai R."/>
            <person name="Kuroda K."/>
            <person name="Kurashita H."/>
            <person name="Hatamoto M."/>
            <person name="Yamaguchi T."/>
            <person name="Narihiro T."/>
        </authorList>
    </citation>
    <scope>NUCLEOTIDE SEQUENCE [LARGE SCALE GENOMIC DNA]</scope>
    <source>
        <strain evidence="2 3">NO1</strain>
    </source>
</reference>
<name>A0ABQ6R0E1_9BACT</name>
<dbReference type="Pfam" id="PF09346">
    <property type="entry name" value="SMI1_KNR4"/>
    <property type="match status" value="1"/>
</dbReference>
<evidence type="ECO:0000313" key="2">
    <source>
        <dbReference type="EMBL" id="GMU09501.1"/>
    </source>
</evidence>
<dbReference type="Proteomes" id="UP001342631">
    <property type="component" value="Unassembled WGS sequence"/>
</dbReference>
<proteinExistence type="predicted"/>
<dbReference type="Gene3D" id="3.40.1580.10">
    <property type="entry name" value="SMI1/KNR4-like"/>
    <property type="match status" value="1"/>
</dbReference>
<keyword evidence="3" id="KW-1185">Reference proteome</keyword>
<dbReference type="SMART" id="SM00860">
    <property type="entry name" value="SMI1_KNR4"/>
    <property type="match status" value="1"/>
</dbReference>
<dbReference type="SUPFAM" id="SSF160631">
    <property type="entry name" value="SMI1/KNR4-like"/>
    <property type="match status" value="1"/>
</dbReference>
<protein>
    <recommendedName>
        <fullName evidence="1">Knr4/Smi1-like domain-containing protein</fullName>
    </recommendedName>
</protein>